<comment type="caution">
    <text evidence="2">The sequence shown here is derived from an EMBL/GenBank/DDBJ whole genome shotgun (WGS) entry which is preliminary data.</text>
</comment>
<evidence type="ECO:0000313" key="3">
    <source>
        <dbReference type="Proteomes" id="UP000069001"/>
    </source>
</evidence>
<dbReference type="Proteomes" id="UP000069001">
    <property type="component" value="Unassembled WGS sequence"/>
</dbReference>
<name>A0A103Z7V4_BURCE</name>
<reference evidence="2 3" key="1">
    <citation type="submission" date="2015-11" db="EMBL/GenBank/DDBJ databases">
        <title>Expanding the genomic diversity of Burkholderia species for the development of highly accurate diagnostics.</title>
        <authorList>
            <person name="Sahl J."/>
            <person name="Keim P."/>
            <person name="Wagner D."/>
        </authorList>
    </citation>
    <scope>NUCLEOTIDE SEQUENCE [LARGE SCALE GENOMIC DNA]</scope>
    <source>
        <strain evidence="2 3">MSMB1302</strain>
    </source>
</reference>
<proteinExistence type="predicted"/>
<dbReference type="InterPro" id="IPR035093">
    <property type="entry name" value="RelE/ParE_toxin_dom_sf"/>
</dbReference>
<organism evidence="2 3">
    <name type="scientific">Burkholderia cepacia</name>
    <name type="common">Pseudomonas cepacia</name>
    <dbReference type="NCBI Taxonomy" id="292"/>
    <lineage>
        <taxon>Bacteria</taxon>
        <taxon>Pseudomonadati</taxon>
        <taxon>Pseudomonadota</taxon>
        <taxon>Betaproteobacteria</taxon>
        <taxon>Burkholderiales</taxon>
        <taxon>Burkholderiaceae</taxon>
        <taxon>Burkholderia</taxon>
        <taxon>Burkholderia cepacia complex</taxon>
    </lineage>
</organism>
<dbReference type="Pfam" id="PF05016">
    <property type="entry name" value="ParE_toxin"/>
    <property type="match status" value="1"/>
</dbReference>
<evidence type="ECO:0000313" key="2">
    <source>
        <dbReference type="EMBL" id="KVK75050.1"/>
    </source>
</evidence>
<gene>
    <name evidence="2" type="ORF">WS90_28425</name>
</gene>
<dbReference type="InterPro" id="IPR007712">
    <property type="entry name" value="RelE/ParE_toxin"/>
</dbReference>
<accession>A0A103Z7V4</accession>
<keyword evidence="1" id="KW-1277">Toxin-antitoxin system</keyword>
<dbReference type="Gene3D" id="3.30.2310.20">
    <property type="entry name" value="RelE-like"/>
    <property type="match status" value="1"/>
</dbReference>
<dbReference type="EMBL" id="LOYH01000092">
    <property type="protein sequence ID" value="KVK75050.1"/>
    <property type="molecule type" value="Genomic_DNA"/>
</dbReference>
<dbReference type="AlphaFoldDB" id="A0A103Z7V4"/>
<sequence>MTLRVVFIRSAEDDLKALKRYVVLNFGAATWRSSYDEIKSAVASIRVFPDRGRVPDELANVGLTQYRQVIAGMNRVIYEVRGDALYVHIVCDTRKDLKSLLMRRLMFAH</sequence>
<dbReference type="RefSeq" id="WP_059521621.1">
    <property type="nucleotide sequence ID" value="NZ_LOXZ01000006.1"/>
</dbReference>
<protein>
    <submittedName>
        <fullName evidence="2">Plasmid stabilization protein</fullName>
    </submittedName>
</protein>
<evidence type="ECO:0000256" key="1">
    <source>
        <dbReference type="ARBA" id="ARBA00022649"/>
    </source>
</evidence>